<evidence type="ECO:0000256" key="2">
    <source>
        <dbReference type="ARBA" id="ARBA00023125"/>
    </source>
</evidence>
<dbReference type="InterPro" id="IPR036390">
    <property type="entry name" value="WH_DNA-bd_sf"/>
</dbReference>
<feature type="domain" description="HTH crp-type" evidence="4">
    <location>
        <begin position="147"/>
        <end position="212"/>
    </location>
</feature>
<dbReference type="InterPro" id="IPR012318">
    <property type="entry name" value="HTH_CRP"/>
</dbReference>
<dbReference type="InterPro" id="IPR018490">
    <property type="entry name" value="cNMP-bd_dom_sf"/>
</dbReference>
<dbReference type="SUPFAM" id="SSF51206">
    <property type="entry name" value="cAMP-binding domain-like"/>
    <property type="match status" value="1"/>
</dbReference>
<protein>
    <submittedName>
        <fullName evidence="5">Crp/Fnr family transcriptional regulator</fullName>
    </submittedName>
</protein>
<dbReference type="Gene3D" id="2.60.120.10">
    <property type="entry name" value="Jelly Rolls"/>
    <property type="match status" value="1"/>
</dbReference>
<evidence type="ECO:0000256" key="1">
    <source>
        <dbReference type="ARBA" id="ARBA00023015"/>
    </source>
</evidence>
<proteinExistence type="predicted"/>
<keyword evidence="6" id="KW-1185">Reference proteome</keyword>
<dbReference type="Pfam" id="PF13545">
    <property type="entry name" value="HTH_Crp_2"/>
    <property type="match status" value="1"/>
</dbReference>
<gene>
    <name evidence="5" type="ORF">PRZ03_17600</name>
</gene>
<evidence type="ECO:0000256" key="3">
    <source>
        <dbReference type="ARBA" id="ARBA00023163"/>
    </source>
</evidence>
<reference evidence="5 6" key="1">
    <citation type="submission" date="2022-10" db="EMBL/GenBank/DDBJ databases">
        <title>Paucibacter sp. hw1 Genome sequencing.</title>
        <authorList>
            <person name="Park S."/>
        </authorList>
    </citation>
    <scope>NUCLEOTIDE SEQUENCE [LARGE SCALE GENOMIC DNA]</scope>
    <source>
        <strain evidence="6">hw1</strain>
    </source>
</reference>
<comment type="caution">
    <text evidence="5">The sequence shown here is derived from an EMBL/GenBank/DDBJ whole genome shotgun (WGS) entry which is preliminary data.</text>
</comment>
<dbReference type="Proteomes" id="UP001221189">
    <property type="component" value="Unassembled WGS sequence"/>
</dbReference>
<keyword evidence="2" id="KW-0238">DNA-binding</keyword>
<sequence length="230" mass="25163">MTQADNHLLELLPMPSKERLLALCEPVQLRLSDRLSEPDQPCSHVYFPVDAFVSLLALTDGHPGLEVGMVGREGMVGAHLVLGVDHAPVRALVQGTGLAWRLATDSFQAELALSPSLHSLLQRFVYVLMAQTARCASCLRFHLILPRLARCLLMSHDRAHADDFYVTHEFLADMLGVRRVGVTQAAGKLQSQGLIAYHRGHVSVLHRAGLEAAACSCYGLDNALYAKHLS</sequence>
<dbReference type="SUPFAM" id="SSF46785">
    <property type="entry name" value="Winged helix' DNA-binding domain"/>
    <property type="match status" value="1"/>
</dbReference>
<evidence type="ECO:0000259" key="4">
    <source>
        <dbReference type="Pfam" id="PF13545"/>
    </source>
</evidence>
<dbReference type="EMBL" id="JAQQXT010000011">
    <property type="protein sequence ID" value="MDC8773401.1"/>
    <property type="molecule type" value="Genomic_DNA"/>
</dbReference>
<accession>A0ABT5KKQ1</accession>
<dbReference type="InterPro" id="IPR014710">
    <property type="entry name" value="RmlC-like_jellyroll"/>
</dbReference>
<evidence type="ECO:0000313" key="5">
    <source>
        <dbReference type="EMBL" id="MDC8773401.1"/>
    </source>
</evidence>
<evidence type="ECO:0000313" key="6">
    <source>
        <dbReference type="Proteomes" id="UP001221189"/>
    </source>
</evidence>
<keyword evidence="3" id="KW-0804">Transcription</keyword>
<organism evidence="5 6">
    <name type="scientific">Roseateles albus</name>
    <dbReference type="NCBI Taxonomy" id="2987525"/>
    <lineage>
        <taxon>Bacteria</taxon>
        <taxon>Pseudomonadati</taxon>
        <taxon>Pseudomonadota</taxon>
        <taxon>Betaproteobacteria</taxon>
        <taxon>Burkholderiales</taxon>
        <taxon>Sphaerotilaceae</taxon>
        <taxon>Roseateles</taxon>
    </lineage>
</organism>
<keyword evidence="1" id="KW-0805">Transcription regulation</keyword>
<name>A0ABT5KKQ1_9BURK</name>
<dbReference type="RefSeq" id="WP_273601529.1">
    <property type="nucleotide sequence ID" value="NZ_JAQQXT010000011.1"/>
</dbReference>